<dbReference type="CDD" id="cd04130">
    <property type="entry name" value="Wrch_1"/>
    <property type="match status" value="1"/>
</dbReference>
<dbReference type="InterPro" id="IPR027417">
    <property type="entry name" value="P-loop_NTPase"/>
</dbReference>
<evidence type="ECO:0000313" key="3">
    <source>
        <dbReference type="EMBL" id="KAI2656055.1"/>
    </source>
</evidence>
<evidence type="ECO:0000256" key="2">
    <source>
        <dbReference type="ARBA" id="ARBA00023134"/>
    </source>
</evidence>
<dbReference type="PROSITE" id="PS51421">
    <property type="entry name" value="RAS"/>
    <property type="match status" value="1"/>
</dbReference>
<dbReference type="InterPro" id="IPR005225">
    <property type="entry name" value="Small_GTP-bd"/>
</dbReference>
<dbReference type="PROSITE" id="PS51419">
    <property type="entry name" value="RAB"/>
    <property type="match status" value="1"/>
</dbReference>
<dbReference type="PROSITE" id="PS51420">
    <property type="entry name" value="RHO"/>
    <property type="match status" value="1"/>
</dbReference>
<dbReference type="SMART" id="SM00174">
    <property type="entry name" value="RHO"/>
    <property type="match status" value="1"/>
</dbReference>
<organism evidence="3 4">
    <name type="scientific">Labeo rohita</name>
    <name type="common">Indian major carp</name>
    <name type="synonym">Cyprinus rohita</name>
    <dbReference type="NCBI Taxonomy" id="84645"/>
    <lineage>
        <taxon>Eukaryota</taxon>
        <taxon>Metazoa</taxon>
        <taxon>Chordata</taxon>
        <taxon>Craniata</taxon>
        <taxon>Vertebrata</taxon>
        <taxon>Euteleostomi</taxon>
        <taxon>Actinopterygii</taxon>
        <taxon>Neopterygii</taxon>
        <taxon>Teleostei</taxon>
        <taxon>Ostariophysi</taxon>
        <taxon>Cypriniformes</taxon>
        <taxon>Cyprinidae</taxon>
        <taxon>Labeoninae</taxon>
        <taxon>Labeonini</taxon>
        <taxon>Labeo</taxon>
    </lineage>
</organism>
<dbReference type="NCBIfam" id="TIGR00231">
    <property type="entry name" value="small_GTP"/>
    <property type="match status" value="1"/>
</dbReference>
<dbReference type="Pfam" id="PF00071">
    <property type="entry name" value="Ras"/>
    <property type="match status" value="1"/>
</dbReference>
<accession>A0ABQ8M0A0</accession>
<dbReference type="InterPro" id="IPR001806">
    <property type="entry name" value="Small_GTPase"/>
</dbReference>
<dbReference type="PRINTS" id="PR00449">
    <property type="entry name" value="RASTRNSFRMNG"/>
</dbReference>
<keyword evidence="4" id="KW-1185">Reference proteome</keyword>
<reference evidence="3 4" key="1">
    <citation type="submission" date="2022-01" db="EMBL/GenBank/DDBJ databases">
        <title>A high-quality chromosome-level genome assembly of rohu carp, Labeo rohita.</title>
        <authorList>
            <person name="Arick M.A. II"/>
            <person name="Hsu C.-Y."/>
            <person name="Magbanua Z."/>
            <person name="Pechanova O."/>
            <person name="Grover C."/>
            <person name="Miller E."/>
            <person name="Thrash A."/>
            <person name="Ezzel L."/>
            <person name="Alam S."/>
            <person name="Benzie J."/>
            <person name="Hamilton M."/>
            <person name="Karsi A."/>
            <person name="Lawrence M.L."/>
            <person name="Peterson D.G."/>
        </authorList>
    </citation>
    <scope>NUCLEOTIDE SEQUENCE [LARGE SCALE GENOMIC DNA]</scope>
    <source>
        <strain evidence="4">BAU-BD-2019</strain>
        <tissue evidence="3">Blood</tissue>
    </source>
</reference>
<gene>
    <name evidence="3" type="ORF">H4Q32_012875</name>
</gene>
<evidence type="ECO:0000256" key="1">
    <source>
        <dbReference type="ARBA" id="ARBA00022741"/>
    </source>
</evidence>
<comment type="caution">
    <text evidence="3">The sequence shown here is derived from an EMBL/GenBank/DDBJ whole genome shotgun (WGS) entry which is preliminary data.</text>
</comment>
<dbReference type="EMBL" id="JACTAM010000015">
    <property type="protein sequence ID" value="KAI2656055.1"/>
    <property type="molecule type" value="Genomic_DNA"/>
</dbReference>
<evidence type="ECO:0000313" key="4">
    <source>
        <dbReference type="Proteomes" id="UP000830375"/>
    </source>
</evidence>
<keyword evidence="2" id="KW-0342">GTP-binding</keyword>
<dbReference type="InterPro" id="IPR003578">
    <property type="entry name" value="Small_GTPase_Rho"/>
</dbReference>
<protein>
    <submittedName>
        <fullName evidence="3">Rho-related GTP-binding protein RhoU</fullName>
    </submittedName>
</protein>
<keyword evidence="1" id="KW-0547">Nucleotide-binding</keyword>
<dbReference type="SMART" id="SM00173">
    <property type="entry name" value="RAS"/>
    <property type="match status" value="1"/>
</dbReference>
<dbReference type="Proteomes" id="UP000830375">
    <property type="component" value="Unassembled WGS sequence"/>
</dbReference>
<sequence>MTTFPAETNKQKTAKTSLSWLAGFSWSASLVIAGQQAGIRGVLATSLAGQVGLSWSDWEISWNNQLKPAISSLNQLRPANQPRLGLAILFFFSRAVMKSVRFTCGPVEQRVMDYSNLMAPPVPPHKPRSPRPSDCQGRLLKCVFLGDGAVGKTSLIVSYTTNGYPTKYVPTAFDDFSAVVQVDGQPVRLQLCDTAGQDEFDKLRHFCYTRTDVLLLCFSVVSPASFQNIGEKWVPEIRRRCPLTPVLLVGTQCDLRQDVKVLIELARRRERPVLEEDARTLADKIGAVAYIECSSLTQKNLKEVFDAAISVGLRHSDRRARRERKVHSTADKMKMLSKSWWKKYICIQ</sequence>
<dbReference type="SMART" id="SM00175">
    <property type="entry name" value="RAB"/>
    <property type="match status" value="1"/>
</dbReference>
<proteinExistence type="predicted"/>
<dbReference type="PANTHER" id="PTHR24072">
    <property type="entry name" value="RHO FAMILY GTPASE"/>
    <property type="match status" value="1"/>
</dbReference>
<name>A0ABQ8M0A0_LABRO</name>
<dbReference type="Gene3D" id="3.40.50.300">
    <property type="entry name" value="P-loop containing nucleotide triphosphate hydrolases"/>
    <property type="match status" value="1"/>
</dbReference>
<dbReference type="SMART" id="SM00176">
    <property type="entry name" value="RAN"/>
    <property type="match status" value="1"/>
</dbReference>
<dbReference type="SUPFAM" id="SSF52540">
    <property type="entry name" value="P-loop containing nucleoside triphosphate hydrolases"/>
    <property type="match status" value="1"/>
</dbReference>